<accession>A0AAV2TUA7</accession>
<evidence type="ECO:0000313" key="2">
    <source>
        <dbReference type="EMBL" id="CAL5139875.1"/>
    </source>
</evidence>
<protein>
    <recommendedName>
        <fullName evidence="4">Cornifelin</fullName>
    </recommendedName>
</protein>
<reference evidence="2" key="1">
    <citation type="submission" date="2024-06" db="EMBL/GenBank/DDBJ databases">
        <authorList>
            <person name="Liu X."/>
            <person name="Lenzi L."/>
            <person name="Haldenby T S."/>
            <person name="Uol C."/>
        </authorList>
    </citation>
    <scope>NUCLEOTIDE SEQUENCE</scope>
</reference>
<dbReference type="InterPro" id="IPR006461">
    <property type="entry name" value="PLAC_motif_containing"/>
</dbReference>
<organism evidence="2 3">
    <name type="scientific">Calicophoron daubneyi</name>
    <name type="common">Rumen fluke</name>
    <name type="synonym">Paramphistomum daubneyi</name>
    <dbReference type="NCBI Taxonomy" id="300641"/>
    <lineage>
        <taxon>Eukaryota</taxon>
        <taxon>Metazoa</taxon>
        <taxon>Spiralia</taxon>
        <taxon>Lophotrochozoa</taxon>
        <taxon>Platyhelminthes</taxon>
        <taxon>Trematoda</taxon>
        <taxon>Digenea</taxon>
        <taxon>Plagiorchiida</taxon>
        <taxon>Pronocephalata</taxon>
        <taxon>Paramphistomoidea</taxon>
        <taxon>Paramphistomidae</taxon>
        <taxon>Calicophoron</taxon>
    </lineage>
</organism>
<name>A0AAV2TUA7_CALDB</name>
<sequence length="122" mass="13891">MTSDNLQQNALPITTQPRGEGFRDWYDGLWDCTNDWSSCLWVTFCPLCYAARLYHQYNECSFGSLCCPSPVVALRAFHRGRERIAGSITEDNLVGTCLCYCALCQIGRDIKFIENTRGYLDV</sequence>
<proteinExistence type="inferred from homology"/>
<dbReference type="AlphaFoldDB" id="A0AAV2TUA7"/>
<gene>
    <name evidence="2" type="ORF">CDAUBV1_LOCUS15070</name>
</gene>
<comment type="similarity">
    <text evidence="1">Belongs to the cornifelin family.</text>
</comment>
<evidence type="ECO:0008006" key="4">
    <source>
        <dbReference type="Google" id="ProtNLM"/>
    </source>
</evidence>
<evidence type="ECO:0000313" key="3">
    <source>
        <dbReference type="Proteomes" id="UP001497525"/>
    </source>
</evidence>
<dbReference type="Proteomes" id="UP001497525">
    <property type="component" value="Unassembled WGS sequence"/>
</dbReference>
<evidence type="ECO:0000256" key="1">
    <source>
        <dbReference type="ARBA" id="ARBA00009024"/>
    </source>
</evidence>
<dbReference type="NCBIfam" id="TIGR01571">
    <property type="entry name" value="A_thal_Cys_rich"/>
    <property type="match status" value="1"/>
</dbReference>
<dbReference type="EMBL" id="CAXLJL010000667">
    <property type="protein sequence ID" value="CAL5139875.1"/>
    <property type="molecule type" value="Genomic_DNA"/>
</dbReference>
<comment type="caution">
    <text evidence="2">The sequence shown here is derived from an EMBL/GenBank/DDBJ whole genome shotgun (WGS) entry which is preliminary data.</text>
</comment>